<dbReference type="EMBL" id="MU118117">
    <property type="protein sequence ID" value="KAF9644828.1"/>
    <property type="molecule type" value="Genomic_DNA"/>
</dbReference>
<proteinExistence type="predicted"/>
<keyword evidence="2" id="KW-1185">Reference proteome</keyword>
<name>A0ACB6Z6A1_THEGA</name>
<organism evidence="1 2">
    <name type="scientific">Thelephora ganbajun</name>
    <name type="common">Ganba fungus</name>
    <dbReference type="NCBI Taxonomy" id="370292"/>
    <lineage>
        <taxon>Eukaryota</taxon>
        <taxon>Fungi</taxon>
        <taxon>Dikarya</taxon>
        <taxon>Basidiomycota</taxon>
        <taxon>Agaricomycotina</taxon>
        <taxon>Agaricomycetes</taxon>
        <taxon>Thelephorales</taxon>
        <taxon>Thelephoraceae</taxon>
        <taxon>Thelephora</taxon>
    </lineage>
</organism>
<comment type="caution">
    <text evidence="1">The sequence shown here is derived from an EMBL/GenBank/DDBJ whole genome shotgun (WGS) entry which is preliminary data.</text>
</comment>
<accession>A0ACB6Z6A1</accession>
<sequence>MSRSTPPVLDRDPPVSVVYVVFVVYCCTSSVVPLRKFFVYNIPTRCLFVWFVLLMVIGVKVGLGDLESGSKKSKASAIFPRLLHRLRLNLSPSTTSGQPSFLLRTVGWLALLHPPSLKPIRDAQTLTLMVSNACRGVLRSVRQPCVTSGCIVTSAVGDVLPQVVVG</sequence>
<evidence type="ECO:0000313" key="2">
    <source>
        <dbReference type="Proteomes" id="UP000886501"/>
    </source>
</evidence>
<reference evidence="1" key="1">
    <citation type="submission" date="2019-10" db="EMBL/GenBank/DDBJ databases">
        <authorList>
            <consortium name="DOE Joint Genome Institute"/>
            <person name="Kuo A."/>
            <person name="Miyauchi S."/>
            <person name="Kiss E."/>
            <person name="Drula E."/>
            <person name="Kohler A."/>
            <person name="Sanchez-Garcia M."/>
            <person name="Andreopoulos B."/>
            <person name="Barry K.W."/>
            <person name="Bonito G."/>
            <person name="Buee M."/>
            <person name="Carver A."/>
            <person name="Chen C."/>
            <person name="Cichocki N."/>
            <person name="Clum A."/>
            <person name="Culley D."/>
            <person name="Crous P.W."/>
            <person name="Fauchery L."/>
            <person name="Girlanda M."/>
            <person name="Hayes R."/>
            <person name="Keri Z."/>
            <person name="Labutti K."/>
            <person name="Lipzen A."/>
            <person name="Lombard V."/>
            <person name="Magnuson J."/>
            <person name="Maillard F."/>
            <person name="Morin E."/>
            <person name="Murat C."/>
            <person name="Nolan M."/>
            <person name="Ohm R."/>
            <person name="Pangilinan J."/>
            <person name="Pereira M."/>
            <person name="Perotto S."/>
            <person name="Peter M."/>
            <person name="Riley R."/>
            <person name="Sitrit Y."/>
            <person name="Stielow B."/>
            <person name="Szollosi G."/>
            <person name="Zifcakova L."/>
            <person name="Stursova M."/>
            <person name="Spatafora J.W."/>
            <person name="Tedersoo L."/>
            <person name="Vaario L.-M."/>
            <person name="Yamada A."/>
            <person name="Yan M."/>
            <person name="Wang P."/>
            <person name="Xu J."/>
            <person name="Bruns T."/>
            <person name="Baldrian P."/>
            <person name="Vilgalys R."/>
            <person name="Henrissat B."/>
            <person name="Grigoriev I.V."/>
            <person name="Hibbett D."/>
            <person name="Nagy L.G."/>
            <person name="Martin F.M."/>
        </authorList>
    </citation>
    <scope>NUCLEOTIDE SEQUENCE</scope>
    <source>
        <strain evidence="1">P2</strain>
    </source>
</reference>
<evidence type="ECO:0000313" key="1">
    <source>
        <dbReference type="EMBL" id="KAF9644828.1"/>
    </source>
</evidence>
<dbReference type="Proteomes" id="UP000886501">
    <property type="component" value="Unassembled WGS sequence"/>
</dbReference>
<reference evidence="1" key="2">
    <citation type="journal article" date="2020" name="Nat. Commun.">
        <title>Large-scale genome sequencing of mycorrhizal fungi provides insights into the early evolution of symbiotic traits.</title>
        <authorList>
            <person name="Miyauchi S."/>
            <person name="Kiss E."/>
            <person name="Kuo A."/>
            <person name="Drula E."/>
            <person name="Kohler A."/>
            <person name="Sanchez-Garcia M."/>
            <person name="Morin E."/>
            <person name="Andreopoulos B."/>
            <person name="Barry K.W."/>
            <person name="Bonito G."/>
            <person name="Buee M."/>
            <person name="Carver A."/>
            <person name="Chen C."/>
            <person name="Cichocki N."/>
            <person name="Clum A."/>
            <person name="Culley D."/>
            <person name="Crous P.W."/>
            <person name="Fauchery L."/>
            <person name="Girlanda M."/>
            <person name="Hayes R.D."/>
            <person name="Keri Z."/>
            <person name="LaButti K."/>
            <person name="Lipzen A."/>
            <person name="Lombard V."/>
            <person name="Magnuson J."/>
            <person name="Maillard F."/>
            <person name="Murat C."/>
            <person name="Nolan M."/>
            <person name="Ohm R.A."/>
            <person name="Pangilinan J."/>
            <person name="Pereira M.F."/>
            <person name="Perotto S."/>
            <person name="Peter M."/>
            <person name="Pfister S."/>
            <person name="Riley R."/>
            <person name="Sitrit Y."/>
            <person name="Stielow J.B."/>
            <person name="Szollosi G."/>
            <person name="Zifcakova L."/>
            <person name="Stursova M."/>
            <person name="Spatafora J.W."/>
            <person name="Tedersoo L."/>
            <person name="Vaario L.M."/>
            <person name="Yamada A."/>
            <person name="Yan M."/>
            <person name="Wang P."/>
            <person name="Xu J."/>
            <person name="Bruns T."/>
            <person name="Baldrian P."/>
            <person name="Vilgalys R."/>
            <person name="Dunand C."/>
            <person name="Henrissat B."/>
            <person name="Grigoriev I.V."/>
            <person name="Hibbett D."/>
            <person name="Nagy L.G."/>
            <person name="Martin F.M."/>
        </authorList>
    </citation>
    <scope>NUCLEOTIDE SEQUENCE</scope>
    <source>
        <strain evidence="1">P2</strain>
    </source>
</reference>
<protein>
    <submittedName>
        <fullName evidence="1">Uncharacterized protein</fullName>
    </submittedName>
</protein>
<gene>
    <name evidence="1" type="ORF">BDM02DRAFT_841601</name>
</gene>